<dbReference type="InterPro" id="IPR011009">
    <property type="entry name" value="Kinase-like_dom_sf"/>
</dbReference>
<dbReference type="Pfam" id="PF02816">
    <property type="entry name" value="Alpha_kinase"/>
    <property type="match status" value="1"/>
</dbReference>
<name>A0A8H5C5A8_9AGAR</name>
<evidence type="ECO:0000313" key="7">
    <source>
        <dbReference type="Proteomes" id="UP000559256"/>
    </source>
</evidence>
<keyword evidence="3" id="KW-0418">Kinase</keyword>
<dbReference type="Gene3D" id="3.20.200.10">
    <property type="entry name" value="MHCK/EF2 kinase"/>
    <property type="match status" value="1"/>
</dbReference>
<sequence length="122" mass="13098">MNVFNHFVYCISGQTLVFADLQGSPVMINNHSGLKLFDVMTHTNTGTSGIGDFGLEGLHMCGEVCNNTMVDLEAFEIGAPSAPAPTSKGDDVDDFDDNVGQWLVQDQGEKERHTAGNGSSFQ</sequence>
<evidence type="ECO:0000256" key="2">
    <source>
        <dbReference type="ARBA" id="ARBA00022679"/>
    </source>
</evidence>
<evidence type="ECO:0000256" key="1">
    <source>
        <dbReference type="ARBA" id="ARBA00022527"/>
    </source>
</evidence>
<reference evidence="6 7" key="1">
    <citation type="journal article" date="2020" name="ISME J.">
        <title>Uncovering the hidden diversity of litter-decomposition mechanisms in mushroom-forming fungi.</title>
        <authorList>
            <person name="Floudas D."/>
            <person name="Bentzer J."/>
            <person name="Ahren D."/>
            <person name="Johansson T."/>
            <person name="Persson P."/>
            <person name="Tunlid A."/>
        </authorList>
    </citation>
    <scope>NUCLEOTIDE SEQUENCE [LARGE SCALE GENOMIC DNA]</scope>
    <source>
        <strain evidence="6 7">CBS 291.85</strain>
    </source>
</reference>
<dbReference type="Proteomes" id="UP000559256">
    <property type="component" value="Unassembled WGS sequence"/>
</dbReference>
<gene>
    <name evidence="6" type="ORF">D9758_017392</name>
</gene>
<dbReference type="GO" id="GO:0004674">
    <property type="term" value="F:protein serine/threonine kinase activity"/>
    <property type="evidence" value="ECO:0007669"/>
    <property type="project" value="UniProtKB-KW"/>
</dbReference>
<dbReference type="AlphaFoldDB" id="A0A8H5C5A8"/>
<dbReference type="SUPFAM" id="SSF56112">
    <property type="entry name" value="Protein kinase-like (PK-like)"/>
    <property type="match status" value="1"/>
</dbReference>
<keyword evidence="7" id="KW-1185">Reference proteome</keyword>
<keyword evidence="2" id="KW-0808">Transferase</keyword>
<evidence type="ECO:0000313" key="6">
    <source>
        <dbReference type="EMBL" id="KAF5335253.1"/>
    </source>
</evidence>
<feature type="domain" description="Alpha-type protein kinase" evidence="5">
    <location>
        <begin position="1"/>
        <end position="75"/>
    </location>
</feature>
<proteinExistence type="predicted"/>
<feature type="region of interest" description="Disordered" evidence="4">
    <location>
        <begin position="79"/>
        <end position="122"/>
    </location>
</feature>
<evidence type="ECO:0000259" key="5">
    <source>
        <dbReference type="PROSITE" id="PS51158"/>
    </source>
</evidence>
<dbReference type="OrthoDB" id="2744370at2759"/>
<protein>
    <recommendedName>
        <fullName evidence="5">Alpha-type protein kinase domain-containing protein</fullName>
    </recommendedName>
</protein>
<dbReference type="InterPro" id="IPR004166">
    <property type="entry name" value="a-kinase_dom"/>
</dbReference>
<comment type="caution">
    <text evidence="6">The sequence shown here is derived from an EMBL/GenBank/DDBJ whole genome shotgun (WGS) entry which is preliminary data.</text>
</comment>
<dbReference type="GO" id="GO:0005524">
    <property type="term" value="F:ATP binding"/>
    <property type="evidence" value="ECO:0007669"/>
    <property type="project" value="InterPro"/>
</dbReference>
<evidence type="ECO:0000256" key="3">
    <source>
        <dbReference type="ARBA" id="ARBA00022777"/>
    </source>
</evidence>
<dbReference type="EMBL" id="JAACJM010000245">
    <property type="protein sequence ID" value="KAF5335253.1"/>
    <property type="molecule type" value="Genomic_DNA"/>
</dbReference>
<accession>A0A8H5C5A8</accession>
<dbReference type="PROSITE" id="PS51158">
    <property type="entry name" value="ALPHA_KINASE"/>
    <property type="match status" value="1"/>
</dbReference>
<organism evidence="6 7">
    <name type="scientific">Tetrapyrgos nigripes</name>
    <dbReference type="NCBI Taxonomy" id="182062"/>
    <lineage>
        <taxon>Eukaryota</taxon>
        <taxon>Fungi</taxon>
        <taxon>Dikarya</taxon>
        <taxon>Basidiomycota</taxon>
        <taxon>Agaricomycotina</taxon>
        <taxon>Agaricomycetes</taxon>
        <taxon>Agaricomycetidae</taxon>
        <taxon>Agaricales</taxon>
        <taxon>Marasmiineae</taxon>
        <taxon>Marasmiaceae</taxon>
        <taxon>Tetrapyrgos</taxon>
    </lineage>
</organism>
<evidence type="ECO:0000256" key="4">
    <source>
        <dbReference type="SAM" id="MobiDB-lite"/>
    </source>
</evidence>
<keyword evidence="1" id="KW-0723">Serine/threonine-protein kinase</keyword>